<dbReference type="GO" id="GO:0005509">
    <property type="term" value="F:calcium ion binding"/>
    <property type="evidence" value="ECO:0007669"/>
    <property type="project" value="InterPro"/>
</dbReference>
<feature type="domain" description="EGF-like" evidence="8">
    <location>
        <begin position="315"/>
        <end position="351"/>
    </location>
</feature>
<dbReference type="SUPFAM" id="SSF57196">
    <property type="entry name" value="EGF/Laminin"/>
    <property type="match status" value="2"/>
</dbReference>
<feature type="disulfide bond" evidence="5">
    <location>
        <begin position="303"/>
        <end position="312"/>
    </location>
</feature>
<dbReference type="FunFam" id="2.10.25.10:FF:000472">
    <property type="entry name" value="Uncharacterized protein, isoform A"/>
    <property type="match status" value="1"/>
</dbReference>
<feature type="compositionally biased region" description="Basic and acidic residues" evidence="6">
    <location>
        <begin position="65"/>
        <end position="77"/>
    </location>
</feature>
<feature type="disulfide bond" evidence="5">
    <location>
        <begin position="224"/>
        <end position="233"/>
    </location>
</feature>
<dbReference type="PANTHER" id="PTHR24033">
    <property type="entry name" value="EGF-LIKE DOMAIN-CONTAINING PROTEIN"/>
    <property type="match status" value="1"/>
</dbReference>
<evidence type="ECO:0000256" key="3">
    <source>
        <dbReference type="ARBA" id="ARBA00023157"/>
    </source>
</evidence>
<evidence type="ECO:0000256" key="7">
    <source>
        <dbReference type="SAM" id="Phobius"/>
    </source>
</evidence>
<reference evidence="10" key="1">
    <citation type="submission" date="2019-12" db="UniProtKB">
        <authorList>
            <consortium name="WormBaseParasite"/>
        </authorList>
    </citation>
    <scope>IDENTIFICATION</scope>
</reference>
<feature type="region of interest" description="Disordered" evidence="6">
    <location>
        <begin position="448"/>
        <end position="490"/>
    </location>
</feature>
<keyword evidence="5" id="KW-0245">EGF-like domain</keyword>
<dbReference type="PROSITE" id="PS01186">
    <property type="entry name" value="EGF_2"/>
    <property type="match status" value="3"/>
</dbReference>
<feature type="transmembrane region" description="Helical" evidence="7">
    <location>
        <begin position="112"/>
        <end position="142"/>
    </location>
</feature>
<feature type="domain" description="EGF-like" evidence="8">
    <location>
        <begin position="277"/>
        <end position="313"/>
    </location>
</feature>
<evidence type="ECO:0000256" key="5">
    <source>
        <dbReference type="PROSITE-ProRule" id="PRU00076"/>
    </source>
</evidence>
<dbReference type="CDD" id="cd00054">
    <property type="entry name" value="EGF_CA"/>
    <property type="match status" value="3"/>
</dbReference>
<feature type="domain" description="EGF-like" evidence="8">
    <location>
        <begin position="198"/>
        <end position="234"/>
    </location>
</feature>
<evidence type="ECO:0000313" key="10">
    <source>
        <dbReference type="WBParaSite" id="TMUE_2000010063.1"/>
    </source>
</evidence>
<feature type="compositionally biased region" description="Basic and acidic residues" evidence="6">
    <location>
        <begin position="453"/>
        <end position="462"/>
    </location>
</feature>
<feature type="disulfide bond" evidence="5">
    <location>
        <begin position="281"/>
        <end position="291"/>
    </location>
</feature>
<feature type="transmembrane region" description="Helical" evidence="7">
    <location>
        <begin position="413"/>
        <end position="435"/>
    </location>
</feature>
<feature type="compositionally biased region" description="Polar residues" evidence="6">
    <location>
        <begin position="52"/>
        <end position="61"/>
    </location>
</feature>
<feature type="domain" description="EGF-like" evidence="8">
    <location>
        <begin position="352"/>
        <end position="386"/>
    </location>
</feature>
<keyword evidence="9" id="KW-1185">Reference proteome</keyword>
<dbReference type="STRING" id="70415.A0A5S6QSE0"/>
<dbReference type="PROSITE" id="PS00010">
    <property type="entry name" value="ASX_HYDROXYL"/>
    <property type="match status" value="1"/>
</dbReference>
<keyword evidence="7" id="KW-1133">Transmembrane helix</keyword>
<dbReference type="PROSITE" id="PS00022">
    <property type="entry name" value="EGF_1"/>
    <property type="match status" value="5"/>
</dbReference>
<dbReference type="AlphaFoldDB" id="A0A5S6QSE0"/>
<feature type="disulfide bond" evidence="5">
    <location>
        <begin position="263"/>
        <end position="272"/>
    </location>
</feature>
<dbReference type="InterPro" id="IPR000152">
    <property type="entry name" value="EGF-type_Asp/Asn_hydroxyl_site"/>
</dbReference>
<dbReference type="Proteomes" id="UP000046395">
    <property type="component" value="Unassembled WGS sequence"/>
</dbReference>
<evidence type="ECO:0000256" key="4">
    <source>
        <dbReference type="ARBA" id="ARBA00023180"/>
    </source>
</evidence>
<dbReference type="PRINTS" id="PR00010">
    <property type="entry name" value="EGFBLOOD"/>
</dbReference>
<feature type="region of interest" description="Disordered" evidence="6">
    <location>
        <begin position="52"/>
        <end position="77"/>
    </location>
</feature>
<dbReference type="InterPro" id="IPR001881">
    <property type="entry name" value="EGF-like_Ca-bd_dom"/>
</dbReference>
<protein>
    <submittedName>
        <fullName evidence="10">EGF-like domain-containing protein</fullName>
    </submittedName>
</protein>
<dbReference type="InterPro" id="IPR051830">
    <property type="entry name" value="NOTCH_homolog"/>
</dbReference>
<evidence type="ECO:0000256" key="1">
    <source>
        <dbReference type="ARBA" id="ARBA00022729"/>
    </source>
</evidence>
<keyword evidence="7" id="KW-0812">Transmembrane</keyword>
<feature type="disulfide bond" evidence="5">
    <location>
        <begin position="355"/>
        <end position="365"/>
    </location>
</feature>
<dbReference type="Gene3D" id="2.10.25.10">
    <property type="entry name" value="Laminin"/>
    <property type="match status" value="4"/>
</dbReference>
<dbReference type="SUPFAM" id="SSF57184">
    <property type="entry name" value="Growth factor receptor domain"/>
    <property type="match status" value="1"/>
</dbReference>
<name>A0A5S6QSE0_TRIMR</name>
<keyword evidence="7" id="KW-0472">Membrane</keyword>
<proteinExistence type="predicted"/>
<dbReference type="SMART" id="SM00179">
    <property type="entry name" value="EGF_CA"/>
    <property type="match status" value="3"/>
</dbReference>
<evidence type="ECO:0000256" key="2">
    <source>
        <dbReference type="ARBA" id="ARBA00022737"/>
    </source>
</evidence>
<feature type="disulfide bond" evidence="5">
    <location>
        <begin position="376"/>
        <end position="385"/>
    </location>
</feature>
<dbReference type="WBParaSite" id="TMUE_2000010063.1">
    <property type="protein sequence ID" value="TMUE_2000010063.1"/>
    <property type="gene ID" value="WBGene00286895"/>
</dbReference>
<accession>A0A5S6QSE0</accession>
<keyword evidence="4" id="KW-0325">Glycoprotein</keyword>
<keyword evidence="2" id="KW-0677">Repeat</keyword>
<organism evidence="9 10">
    <name type="scientific">Trichuris muris</name>
    <name type="common">Mouse whipworm</name>
    <dbReference type="NCBI Taxonomy" id="70415"/>
    <lineage>
        <taxon>Eukaryota</taxon>
        <taxon>Metazoa</taxon>
        <taxon>Ecdysozoa</taxon>
        <taxon>Nematoda</taxon>
        <taxon>Enoplea</taxon>
        <taxon>Dorylaimia</taxon>
        <taxon>Trichinellida</taxon>
        <taxon>Trichuridae</taxon>
        <taxon>Trichuris</taxon>
    </lineage>
</organism>
<comment type="caution">
    <text evidence="5">Lacks conserved residue(s) required for the propagation of feature annotation.</text>
</comment>
<feature type="disulfide bond" evidence="5">
    <location>
        <begin position="341"/>
        <end position="350"/>
    </location>
</feature>
<dbReference type="InterPro" id="IPR009030">
    <property type="entry name" value="Growth_fac_rcpt_cys_sf"/>
</dbReference>
<dbReference type="Pfam" id="PF00008">
    <property type="entry name" value="EGF"/>
    <property type="match status" value="2"/>
</dbReference>
<dbReference type="SMART" id="SM00181">
    <property type="entry name" value="EGF"/>
    <property type="match status" value="5"/>
</dbReference>
<dbReference type="PROSITE" id="PS51257">
    <property type="entry name" value="PROKAR_LIPOPROTEIN"/>
    <property type="match status" value="1"/>
</dbReference>
<dbReference type="PANTHER" id="PTHR24033:SF224">
    <property type="entry name" value="C-TYPE LECTIN"/>
    <property type="match status" value="1"/>
</dbReference>
<dbReference type="InterPro" id="IPR000742">
    <property type="entry name" value="EGF"/>
</dbReference>
<keyword evidence="1" id="KW-0732">Signal</keyword>
<keyword evidence="3 5" id="KW-1015">Disulfide bond</keyword>
<evidence type="ECO:0000313" key="9">
    <source>
        <dbReference type="Proteomes" id="UP000046395"/>
    </source>
</evidence>
<evidence type="ECO:0000256" key="6">
    <source>
        <dbReference type="SAM" id="MobiDB-lite"/>
    </source>
</evidence>
<evidence type="ECO:0000259" key="8">
    <source>
        <dbReference type="PROSITE" id="PS50026"/>
    </source>
</evidence>
<dbReference type="PROSITE" id="PS50026">
    <property type="entry name" value="EGF_3"/>
    <property type="match status" value="5"/>
</dbReference>
<sequence length="535" mass="58921">MRIHIRRFSDGIDVQTCSVIIYSCSDHVVIGTTEMWHDSSACSLSAVNLNPSYPDSSSVPTESSLPRRRERSEKQNELEVTFEMTAEQEDFADAEDEGTDSAAQWYYSRRTILFGLCLPALGPLFYFTADSFVAFVCVPFSWRTNMRFQGFLLALLICRSSAVAPYRRHAREGETDSGVGKSPSICPPGFTGNECTTEIEKCPDYPCEQGAICHSIGSYKRCVCPTGRAGQYCEKAASQCESDFICLNGGTCVIFDNEMSCICPLSYKGPYCETSVTLGKCTNSSCGNGHCMQHSEDVFGCLCDPGYEGIMCEKSINECQSSPCKNGAECTDLINDYVCKCTKGFKGRNCQIPACKPGYCVFGTCRELPNGFTCDCQKGFTGKRCTEAITDPGKEAMVAQKSQGLEWNSTGGILILVFGSFVVTGVLLLFIWTVAFRGRYRKQDDNWLSTDLNRNEPPDEQGKILGESFDSKGSTNAGEDHEQSSMPSSGTLSKYAQFLGQWFSRVRGSNVDRAAMSEGNPDRRGESKFVRAQIF</sequence>
<feature type="domain" description="EGF-like" evidence="8">
    <location>
        <begin position="236"/>
        <end position="273"/>
    </location>
</feature>